<comment type="caution">
    <text evidence="1">The sequence shown here is derived from an EMBL/GenBank/DDBJ whole genome shotgun (WGS) entry which is preliminary data.</text>
</comment>
<dbReference type="SUPFAM" id="SSF56399">
    <property type="entry name" value="ADP-ribosylation"/>
    <property type="match status" value="1"/>
</dbReference>
<organism evidence="1 2">
    <name type="scientific">Mucilaginibacter aquatilis</name>
    <dbReference type="NCBI Taxonomy" id="1517760"/>
    <lineage>
        <taxon>Bacteria</taxon>
        <taxon>Pseudomonadati</taxon>
        <taxon>Bacteroidota</taxon>
        <taxon>Sphingobacteriia</taxon>
        <taxon>Sphingobacteriales</taxon>
        <taxon>Sphingobacteriaceae</taxon>
        <taxon>Mucilaginibacter</taxon>
    </lineage>
</organism>
<evidence type="ECO:0008006" key="3">
    <source>
        <dbReference type="Google" id="ProtNLM"/>
    </source>
</evidence>
<gene>
    <name evidence="1" type="ORF">GO816_05085</name>
</gene>
<proteinExistence type="predicted"/>
<protein>
    <recommendedName>
        <fullName evidence="3">DUF3990 domain-containing protein</fullName>
    </recommendedName>
</protein>
<accession>A0A6I4IQ49</accession>
<dbReference type="Proteomes" id="UP000434850">
    <property type="component" value="Unassembled WGS sequence"/>
</dbReference>
<evidence type="ECO:0000313" key="1">
    <source>
        <dbReference type="EMBL" id="MVN90494.1"/>
    </source>
</evidence>
<name>A0A6I4IQ49_9SPHI</name>
<reference evidence="1 2" key="1">
    <citation type="submission" date="2019-12" db="EMBL/GenBank/DDBJ databases">
        <title>Mucilaginibacter sp. HME9299 genome sequencing and assembly.</title>
        <authorList>
            <person name="Kang H."/>
            <person name="Kim H."/>
            <person name="Joh K."/>
        </authorList>
    </citation>
    <scope>NUCLEOTIDE SEQUENCE [LARGE SCALE GENOMIC DNA]</scope>
    <source>
        <strain evidence="1 2">HME9299</strain>
    </source>
</reference>
<dbReference type="OrthoDB" id="9800843at2"/>
<dbReference type="AlphaFoldDB" id="A0A6I4IQ49"/>
<keyword evidence="2" id="KW-1185">Reference proteome</keyword>
<evidence type="ECO:0000313" key="2">
    <source>
        <dbReference type="Proteomes" id="UP000434850"/>
    </source>
</evidence>
<dbReference type="RefSeq" id="WP_157540279.1">
    <property type="nucleotide sequence ID" value="NZ_WQLA01000002.1"/>
</dbReference>
<sequence>MYDIRPNLVIGFHGCDKSIADKLVANQAVIEKSEKPYDWLGHGMYFWENNLERAWLWAKDKEQRGQIKEASVVGAVLQLGNCLDFLDSKYLSLLSVYYKLMVANFEALKKPIPKNKDVKQDEHKDKLIRELDCALIEFMHEQIFSDYQQEIVANGGYTNVKLFDSTRGVFTEGGEAFPGSAIQMKSHIQICIRNFNSIKGFFLPRDEKDFVTVLKEEYARKAE</sequence>
<dbReference type="EMBL" id="WQLA01000002">
    <property type="protein sequence ID" value="MVN90494.1"/>
    <property type="molecule type" value="Genomic_DNA"/>
</dbReference>